<dbReference type="NCBIfam" id="NF047360">
    <property type="entry name" value="tail_chap_PVL"/>
    <property type="match status" value="1"/>
</dbReference>
<dbReference type="InterPro" id="IPR057006">
    <property type="entry name" value="Phage_TAC_19"/>
</dbReference>
<accession>A0A8S5NUQ3</accession>
<evidence type="ECO:0008006" key="2">
    <source>
        <dbReference type="Google" id="ProtNLM"/>
    </source>
</evidence>
<evidence type="ECO:0000313" key="1">
    <source>
        <dbReference type="EMBL" id="DAD98135.1"/>
    </source>
</evidence>
<name>A0A8S5NUQ3_9CAUD</name>
<protein>
    <recommendedName>
        <fullName evidence="2">Phage protein</fullName>
    </recommendedName>
</protein>
<dbReference type="Pfam" id="PF23857">
    <property type="entry name" value="Phage_TAC_19"/>
    <property type="match status" value="1"/>
</dbReference>
<dbReference type="EMBL" id="BK015253">
    <property type="protein sequence ID" value="DAD98135.1"/>
    <property type="molecule type" value="Genomic_DNA"/>
</dbReference>
<reference evidence="1" key="1">
    <citation type="journal article" date="2021" name="Proc. Natl. Acad. Sci. U.S.A.">
        <title>A Catalog of Tens of Thousands of Viruses from Human Metagenomes Reveals Hidden Associations with Chronic Diseases.</title>
        <authorList>
            <person name="Tisza M.J."/>
            <person name="Buck C.B."/>
        </authorList>
    </citation>
    <scope>NUCLEOTIDE SEQUENCE</scope>
    <source>
        <strain evidence="1">Ct1CM14</strain>
    </source>
</reference>
<sequence length="99" mass="11275">MRAITIGNKEYKMKKMSVADYIRYANARDTFENKDTYGAKDIELMVQIVLMAYDNQFTEEELTDPETGLTAAELILEFNLIENGVAEEIDTKVGKIKNS</sequence>
<proteinExistence type="predicted"/>
<organism evidence="1">
    <name type="scientific">Myoviridae sp. ct1CM14</name>
    <dbReference type="NCBI Taxonomy" id="2825018"/>
    <lineage>
        <taxon>Viruses</taxon>
        <taxon>Duplodnaviria</taxon>
        <taxon>Heunggongvirae</taxon>
        <taxon>Uroviricota</taxon>
        <taxon>Caudoviricetes</taxon>
    </lineage>
</organism>